<organism evidence="2 3">
    <name type="scientific">Caerostris extrusa</name>
    <name type="common">Bark spider</name>
    <name type="synonym">Caerostris bankana</name>
    <dbReference type="NCBI Taxonomy" id="172846"/>
    <lineage>
        <taxon>Eukaryota</taxon>
        <taxon>Metazoa</taxon>
        <taxon>Ecdysozoa</taxon>
        <taxon>Arthropoda</taxon>
        <taxon>Chelicerata</taxon>
        <taxon>Arachnida</taxon>
        <taxon>Araneae</taxon>
        <taxon>Araneomorphae</taxon>
        <taxon>Entelegynae</taxon>
        <taxon>Araneoidea</taxon>
        <taxon>Araneidae</taxon>
        <taxon>Caerostris</taxon>
    </lineage>
</organism>
<dbReference type="AlphaFoldDB" id="A0AAV4TH39"/>
<dbReference type="Proteomes" id="UP001054945">
    <property type="component" value="Unassembled WGS sequence"/>
</dbReference>
<evidence type="ECO:0000313" key="3">
    <source>
        <dbReference type="Proteomes" id="UP001054945"/>
    </source>
</evidence>
<gene>
    <name evidence="2" type="ORF">CEXT_208691</name>
</gene>
<reference evidence="2 3" key="1">
    <citation type="submission" date="2021-06" db="EMBL/GenBank/DDBJ databases">
        <title>Caerostris extrusa draft genome.</title>
        <authorList>
            <person name="Kono N."/>
            <person name="Arakawa K."/>
        </authorList>
    </citation>
    <scope>NUCLEOTIDE SEQUENCE [LARGE SCALE GENOMIC DNA]</scope>
</reference>
<name>A0AAV4TH39_CAEEX</name>
<evidence type="ECO:0000256" key="1">
    <source>
        <dbReference type="SAM" id="MobiDB-lite"/>
    </source>
</evidence>
<evidence type="ECO:0000313" key="2">
    <source>
        <dbReference type="EMBL" id="GIY44112.1"/>
    </source>
</evidence>
<feature type="compositionally biased region" description="Low complexity" evidence="1">
    <location>
        <begin position="64"/>
        <end position="96"/>
    </location>
</feature>
<feature type="region of interest" description="Disordered" evidence="1">
    <location>
        <begin position="59"/>
        <end position="96"/>
    </location>
</feature>
<comment type="caution">
    <text evidence="2">The sequence shown here is derived from an EMBL/GenBank/DDBJ whole genome shotgun (WGS) entry which is preliminary data.</text>
</comment>
<proteinExistence type="predicted"/>
<keyword evidence="3" id="KW-1185">Reference proteome</keyword>
<accession>A0AAV4TH39</accession>
<dbReference type="EMBL" id="BPLR01011091">
    <property type="protein sequence ID" value="GIY44112.1"/>
    <property type="molecule type" value="Genomic_DNA"/>
</dbReference>
<sequence length="96" mass="10275">MYFVNKFLNSFKSSTGDQETEVVPEKVEVTEVAESDSKIGIFSSGLKEDVSNNAEKALIDESGLETSESGLETSESGLETSESGLETSESGLENLD</sequence>
<protein>
    <submittedName>
        <fullName evidence="2">Uncharacterized protein</fullName>
    </submittedName>
</protein>